<reference evidence="1" key="1">
    <citation type="submission" date="2014-09" db="EMBL/GenBank/DDBJ databases">
        <authorList>
            <person name="Magalhaes I.L.F."/>
            <person name="Oliveira U."/>
            <person name="Santos F.R."/>
            <person name="Vidigal T.H.D.A."/>
            <person name="Brescovit A.D."/>
            <person name="Santos A.J."/>
        </authorList>
    </citation>
    <scope>NUCLEOTIDE SEQUENCE</scope>
    <source>
        <tissue evidence="1">Shoot tissue taken approximately 20 cm above the soil surface</tissue>
    </source>
</reference>
<proteinExistence type="predicted"/>
<dbReference type="AlphaFoldDB" id="A0A0A9D1N1"/>
<organism evidence="1">
    <name type="scientific">Arundo donax</name>
    <name type="common">Giant reed</name>
    <name type="synonym">Donax arundinaceus</name>
    <dbReference type="NCBI Taxonomy" id="35708"/>
    <lineage>
        <taxon>Eukaryota</taxon>
        <taxon>Viridiplantae</taxon>
        <taxon>Streptophyta</taxon>
        <taxon>Embryophyta</taxon>
        <taxon>Tracheophyta</taxon>
        <taxon>Spermatophyta</taxon>
        <taxon>Magnoliopsida</taxon>
        <taxon>Liliopsida</taxon>
        <taxon>Poales</taxon>
        <taxon>Poaceae</taxon>
        <taxon>PACMAD clade</taxon>
        <taxon>Arundinoideae</taxon>
        <taxon>Arundineae</taxon>
        <taxon>Arundo</taxon>
    </lineage>
</organism>
<protein>
    <submittedName>
        <fullName evidence="1">Uncharacterized protein</fullName>
    </submittedName>
</protein>
<dbReference type="EMBL" id="GBRH01218320">
    <property type="protein sequence ID" value="JAD79575.1"/>
    <property type="molecule type" value="Transcribed_RNA"/>
</dbReference>
<name>A0A0A9D1N1_ARUDO</name>
<evidence type="ECO:0000313" key="1">
    <source>
        <dbReference type="EMBL" id="JAD79575.1"/>
    </source>
</evidence>
<reference evidence="1" key="2">
    <citation type="journal article" date="2015" name="Data Brief">
        <title>Shoot transcriptome of the giant reed, Arundo donax.</title>
        <authorList>
            <person name="Barrero R.A."/>
            <person name="Guerrero F.D."/>
            <person name="Moolhuijzen P."/>
            <person name="Goolsby J.A."/>
            <person name="Tidwell J."/>
            <person name="Bellgard S.E."/>
            <person name="Bellgard M.I."/>
        </authorList>
    </citation>
    <scope>NUCLEOTIDE SEQUENCE</scope>
    <source>
        <tissue evidence="1">Shoot tissue taken approximately 20 cm above the soil surface</tissue>
    </source>
</reference>
<accession>A0A0A9D1N1</accession>
<sequence length="52" mass="5852">MIYLGTEAFLFPEHQDMQGSLSQVQIGSGSDVHHSVPTTLLSHWKKEDILQN</sequence>